<evidence type="ECO:0000313" key="3">
    <source>
        <dbReference type="Proteomes" id="UP000199515"/>
    </source>
</evidence>
<name>A0A1H3EMQ6_9PSEU</name>
<accession>A0A1H3EMQ6</accession>
<keyword evidence="1" id="KW-1133">Transmembrane helix</keyword>
<organism evidence="2 3">
    <name type="scientific">Amycolatopsis xylanica</name>
    <dbReference type="NCBI Taxonomy" id="589385"/>
    <lineage>
        <taxon>Bacteria</taxon>
        <taxon>Bacillati</taxon>
        <taxon>Actinomycetota</taxon>
        <taxon>Actinomycetes</taxon>
        <taxon>Pseudonocardiales</taxon>
        <taxon>Pseudonocardiaceae</taxon>
        <taxon>Amycolatopsis</taxon>
    </lineage>
</organism>
<gene>
    <name evidence="2" type="ORF">SAMN05421504_103890</name>
</gene>
<evidence type="ECO:0000256" key="1">
    <source>
        <dbReference type="SAM" id="Phobius"/>
    </source>
</evidence>
<keyword evidence="1" id="KW-0472">Membrane</keyword>
<dbReference type="Proteomes" id="UP000199515">
    <property type="component" value="Unassembled WGS sequence"/>
</dbReference>
<evidence type="ECO:0000313" key="2">
    <source>
        <dbReference type="EMBL" id="SDX79847.1"/>
    </source>
</evidence>
<keyword evidence="1" id="KW-0812">Transmembrane</keyword>
<proteinExistence type="predicted"/>
<protein>
    <submittedName>
        <fullName evidence="2">Uncharacterized protein</fullName>
    </submittedName>
</protein>
<dbReference type="EMBL" id="FNON01000003">
    <property type="protein sequence ID" value="SDX79847.1"/>
    <property type="molecule type" value="Genomic_DNA"/>
</dbReference>
<reference evidence="2 3" key="1">
    <citation type="submission" date="2016-10" db="EMBL/GenBank/DDBJ databases">
        <authorList>
            <person name="de Groot N.N."/>
        </authorList>
    </citation>
    <scope>NUCLEOTIDE SEQUENCE [LARGE SCALE GENOMIC DNA]</scope>
    <source>
        <strain evidence="2 3">CPCC 202699</strain>
    </source>
</reference>
<dbReference type="STRING" id="589385.SAMN05421504_103890"/>
<dbReference type="AlphaFoldDB" id="A0A1H3EMQ6"/>
<sequence length="50" mass="5722">MNIQLWLDARCITIPPLPTLKRLVLLIVIIWVLVGNIEMALFQAIVNQSH</sequence>
<feature type="transmembrane region" description="Helical" evidence="1">
    <location>
        <begin position="23"/>
        <end position="46"/>
    </location>
</feature>
<keyword evidence="3" id="KW-1185">Reference proteome</keyword>